<dbReference type="SUPFAM" id="SSF52540">
    <property type="entry name" value="P-loop containing nucleoside triphosphate hydrolases"/>
    <property type="match status" value="1"/>
</dbReference>
<dbReference type="EC" id="5.6.2.3" evidence="10"/>
<evidence type="ECO:0000256" key="11">
    <source>
        <dbReference type="ARBA" id="ARBA00048954"/>
    </source>
</evidence>
<dbReference type="Gene3D" id="3.40.50.300">
    <property type="entry name" value="P-loop containing nucleotide triphosphate hydrolases"/>
    <property type="match status" value="1"/>
</dbReference>
<gene>
    <name evidence="13" type="primary">dnaB</name>
    <name evidence="13" type="ORF">ARN_23370</name>
</gene>
<dbReference type="GO" id="GO:0006269">
    <property type="term" value="P:DNA replication, synthesis of primer"/>
    <property type="evidence" value="ECO:0007669"/>
    <property type="project" value="UniProtKB-KW"/>
</dbReference>
<comment type="similarity">
    <text evidence="1">Belongs to the helicase family. DnaB subfamily.</text>
</comment>
<dbReference type="EMBL" id="FN545235">
    <property type="protein sequence ID" value="CBA74506.1"/>
    <property type="molecule type" value="Genomic_DNA"/>
</dbReference>
<protein>
    <recommendedName>
        <fullName evidence="10">DNA 5'-3' helicase</fullName>
        <ecNumber evidence="10">5.6.2.3</ecNumber>
    </recommendedName>
</protein>
<dbReference type="SUPFAM" id="SSF48024">
    <property type="entry name" value="N-terminal domain of DnaB helicase"/>
    <property type="match status" value="1"/>
</dbReference>
<keyword evidence="7" id="KW-0067">ATP-binding</keyword>
<evidence type="ECO:0000256" key="6">
    <source>
        <dbReference type="ARBA" id="ARBA00022806"/>
    </source>
</evidence>
<dbReference type="GO" id="GO:0003677">
    <property type="term" value="F:DNA binding"/>
    <property type="evidence" value="ECO:0007669"/>
    <property type="project" value="UniProtKB-KW"/>
</dbReference>
<dbReference type="InterPro" id="IPR007693">
    <property type="entry name" value="DNA_helicase_DnaB-like_N"/>
</dbReference>
<dbReference type="GO" id="GO:1990077">
    <property type="term" value="C:primosome complex"/>
    <property type="evidence" value="ECO:0007669"/>
    <property type="project" value="UniProtKB-KW"/>
</dbReference>
<keyword evidence="2" id="KW-0639">Primosome</keyword>
<keyword evidence="9" id="KW-0413">Isomerase</keyword>
<dbReference type="GO" id="GO:0005524">
    <property type="term" value="F:ATP binding"/>
    <property type="evidence" value="ECO:0007669"/>
    <property type="project" value="UniProtKB-KW"/>
</dbReference>
<evidence type="ECO:0000256" key="9">
    <source>
        <dbReference type="ARBA" id="ARBA00023235"/>
    </source>
</evidence>
<dbReference type="Gene3D" id="1.10.860.10">
    <property type="entry name" value="DNAb Helicase, Chain A"/>
    <property type="match status" value="1"/>
</dbReference>
<dbReference type="PANTHER" id="PTHR30153:SF2">
    <property type="entry name" value="REPLICATIVE DNA HELICASE"/>
    <property type="match status" value="1"/>
</dbReference>
<evidence type="ECO:0000256" key="5">
    <source>
        <dbReference type="ARBA" id="ARBA00022801"/>
    </source>
</evidence>
<evidence type="ECO:0000259" key="12">
    <source>
        <dbReference type="PROSITE" id="PS51199"/>
    </source>
</evidence>
<evidence type="ECO:0000313" key="13">
    <source>
        <dbReference type="EMBL" id="CBA74506.1"/>
    </source>
</evidence>
<dbReference type="GO" id="GO:0016787">
    <property type="term" value="F:hydrolase activity"/>
    <property type="evidence" value="ECO:0007669"/>
    <property type="project" value="UniProtKB-KW"/>
</dbReference>
<keyword evidence="5" id="KW-0378">Hydrolase</keyword>
<dbReference type="InterPro" id="IPR027417">
    <property type="entry name" value="P-loop_NTPase"/>
</dbReference>
<dbReference type="InterPro" id="IPR016136">
    <property type="entry name" value="DNA_helicase_N/primase_C"/>
</dbReference>
<accession>D2U1C1</accession>
<dbReference type="AlphaFoldDB" id="D2U1C1"/>
<keyword evidence="4" id="KW-0547">Nucleotide-binding</keyword>
<dbReference type="GO" id="GO:0005829">
    <property type="term" value="C:cytosol"/>
    <property type="evidence" value="ECO:0007669"/>
    <property type="project" value="TreeGrafter"/>
</dbReference>
<comment type="catalytic activity">
    <reaction evidence="11">
        <text>ATP + H2O = ADP + phosphate + H(+)</text>
        <dbReference type="Rhea" id="RHEA:13065"/>
        <dbReference type="ChEBI" id="CHEBI:15377"/>
        <dbReference type="ChEBI" id="CHEBI:15378"/>
        <dbReference type="ChEBI" id="CHEBI:30616"/>
        <dbReference type="ChEBI" id="CHEBI:43474"/>
        <dbReference type="ChEBI" id="CHEBI:456216"/>
        <dbReference type="EC" id="5.6.2.3"/>
    </reaction>
</comment>
<proteinExistence type="inferred from homology"/>
<evidence type="ECO:0000256" key="10">
    <source>
        <dbReference type="ARBA" id="ARBA00044969"/>
    </source>
</evidence>
<keyword evidence="8" id="KW-0238">DNA-binding</keyword>
<keyword evidence="3" id="KW-0235">DNA replication</keyword>
<dbReference type="InterPro" id="IPR036185">
    <property type="entry name" value="DNA_heli_DnaB-like_N_sf"/>
</dbReference>
<dbReference type="Pfam" id="PF00772">
    <property type="entry name" value="DnaB"/>
    <property type="match status" value="1"/>
</dbReference>
<evidence type="ECO:0000256" key="7">
    <source>
        <dbReference type="ARBA" id="ARBA00022840"/>
    </source>
</evidence>
<evidence type="ECO:0000256" key="2">
    <source>
        <dbReference type="ARBA" id="ARBA00022515"/>
    </source>
</evidence>
<dbReference type="CDD" id="cd00984">
    <property type="entry name" value="DnaB_C"/>
    <property type="match status" value="1"/>
</dbReference>
<dbReference type="GO" id="GO:0043139">
    <property type="term" value="F:5'-3' DNA helicase activity"/>
    <property type="evidence" value="ECO:0007669"/>
    <property type="project" value="UniProtKB-EC"/>
</dbReference>
<dbReference type="PROSITE" id="PS51199">
    <property type="entry name" value="SF4_HELICASE"/>
    <property type="match status" value="1"/>
</dbReference>
<evidence type="ECO:0000256" key="8">
    <source>
        <dbReference type="ARBA" id="ARBA00023125"/>
    </source>
</evidence>
<evidence type="ECO:0000256" key="1">
    <source>
        <dbReference type="ARBA" id="ARBA00008428"/>
    </source>
</evidence>
<keyword evidence="6 13" id="KW-0347">Helicase</keyword>
<dbReference type="InterPro" id="IPR007694">
    <property type="entry name" value="DNA_helicase_DnaB-like_C"/>
</dbReference>
<sequence>MVALLNLNALERLTGSFSGKIKMVNCDIEASVIGGLLLGGYTPDAADVIATLDDDVFSNRLYRDTFREIKRQAKTRGLIDSLMIGEAMGEGNFGTVMDTARRCPSAANLKGYAKILADYYRVRRFTALLGDGLEKIKKSPHHEQALSVIQEVSTALREIEQPANEIRPMHIGELLDPYAELLEKRLKNGEASDSLKTGIDELDEILGGINPVDLVVVAARPGMGKTEFALKVAQGVAEQNTLRQIDTENREITEIERKSVLIFSMEMDAMQIVERSLAEASHLPVSTLRKPCRMDNEGWARVSEGVRRLQALDVWVVDASSLTVEQIQAISYRHKLTHPALSLIMVDYLGLIEKPRAERNDLAIAHISASLKRMAKTLKTPVMSLSQLSRNVEQRTNKRPVNADLRDSGSIEQDADSIIMLYRDGEYNQNSPAAKYAEIIVTKNRFGKHGTAYQEFINGHFMPTNQLRAASACQTNTDVTATKRYAGGAVV</sequence>
<dbReference type="Pfam" id="PF03796">
    <property type="entry name" value="DnaB_C"/>
    <property type="match status" value="1"/>
</dbReference>
<evidence type="ECO:0000256" key="4">
    <source>
        <dbReference type="ARBA" id="ARBA00022741"/>
    </source>
</evidence>
<reference evidence="13" key="1">
    <citation type="journal article" date="2010" name="Insect Mol. Biol.">
        <title>The draft genome sequence of Arsenophonus nasoniae, son-killer bacterium of Nasonia vitripennis, reveals genes associated with virulence and symbiosis.</title>
        <authorList>
            <person name="Wilkes T."/>
            <person name="Darby A.C."/>
            <person name="Choi J."/>
            <person name="Colborne J.K."/>
            <person name="Werren J.H."/>
            <person name="Hurst G.D.D."/>
        </authorList>
    </citation>
    <scope>NUCLEOTIDE SEQUENCE</scope>
</reference>
<name>D2U1C1_9GAMM</name>
<dbReference type="PANTHER" id="PTHR30153">
    <property type="entry name" value="REPLICATIVE DNA HELICASE DNAB"/>
    <property type="match status" value="1"/>
</dbReference>
<feature type="domain" description="SF4 helicase" evidence="12">
    <location>
        <begin position="188"/>
        <end position="470"/>
    </location>
</feature>
<evidence type="ECO:0000256" key="3">
    <source>
        <dbReference type="ARBA" id="ARBA00022705"/>
    </source>
</evidence>
<organism evidence="13">
    <name type="scientific">Arsenophonus nasoniae</name>
    <name type="common">son-killer infecting Nasonia vitripennis</name>
    <dbReference type="NCBI Taxonomy" id="638"/>
    <lineage>
        <taxon>Bacteria</taxon>
        <taxon>Pseudomonadati</taxon>
        <taxon>Pseudomonadota</taxon>
        <taxon>Gammaproteobacteria</taxon>
        <taxon>Enterobacterales</taxon>
        <taxon>Morganellaceae</taxon>
        <taxon>Arsenophonus</taxon>
    </lineage>
</organism>